<dbReference type="AlphaFoldDB" id="A0A066RHM7"/>
<dbReference type="NCBIfam" id="TIGR02532">
    <property type="entry name" value="IV_pilin_GFxxxE"/>
    <property type="match status" value="1"/>
</dbReference>
<dbReference type="Pfam" id="PF08805">
    <property type="entry name" value="PilS"/>
    <property type="match status" value="1"/>
</dbReference>
<dbReference type="EMBL" id="JMIB01000039">
    <property type="protein sequence ID" value="KDM89960.1"/>
    <property type="molecule type" value="Genomic_DNA"/>
</dbReference>
<dbReference type="SUPFAM" id="SSF54523">
    <property type="entry name" value="Pili subunits"/>
    <property type="match status" value="1"/>
</dbReference>
<dbReference type="STRING" id="1654360.EA58_19645"/>
<evidence type="ECO:0000313" key="3">
    <source>
        <dbReference type="EMBL" id="KDM89960.1"/>
    </source>
</evidence>
<accession>A0A066RHM7</accession>
<evidence type="ECO:0000256" key="1">
    <source>
        <dbReference type="SAM" id="Phobius"/>
    </source>
</evidence>
<evidence type="ECO:0000313" key="4">
    <source>
        <dbReference type="Proteomes" id="UP000027192"/>
    </source>
</evidence>
<reference evidence="3 4" key="1">
    <citation type="submission" date="2014-04" db="EMBL/GenBank/DDBJ databases">
        <title>Draft genome sequence of Photobacterium halotolerans S2753: a solonamide, ngercheumicin and holomycin producer.</title>
        <authorList>
            <person name="Machado H.R."/>
            <person name="Gram L."/>
        </authorList>
    </citation>
    <scope>NUCLEOTIDE SEQUENCE [LARGE SCALE GENOMIC DNA]</scope>
    <source>
        <strain evidence="3 4">S2753</strain>
    </source>
</reference>
<sequence length="178" mass="19923">MRNNKVSFKPLVRKGFSIIEITVVLVVIAILSATLLPRFFEQQKASQAKSEFDKMTELRQRIENLYDGDLNFDGVSDAWKAQLPRSFTTDGTLVYSVWKNEINVNTEGSNGFYIEYKKVPMGIACTEFAKLGRDAGWAEIKIGTSGKVIAETKTKDIAKLCAAKDSTAVVDFKFIHKT</sequence>
<keyword evidence="1" id="KW-0472">Membrane</keyword>
<keyword evidence="1" id="KW-1133">Transmembrane helix</keyword>
<organism evidence="3 4">
    <name type="scientific">Photobacterium galatheae</name>
    <dbReference type="NCBI Taxonomy" id="1654360"/>
    <lineage>
        <taxon>Bacteria</taxon>
        <taxon>Pseudomonadati</taxon>
        <taxon>Pseudomonadota</taxon>
        <taxon>Gammaproteobacteria</taxon>
        <taxon>Vibrionales</taxon>
        <taxon>Vibrionaceae</taxon>
        <taxon>Photobacterium</taxon>
    </lineage>
</organism>
<dbReference type="InterPro" id="IPR014911">
    <property type="entry name" value="PilS_N"/>
</dbReference>
<name>A0A066RHM7_9GAMM</name>
<dbReference type="InterPro" id="IPR012902">
    <property type="entry name" value="N_methyl_site"/>
</dbReference>
<dbReference type="Proteomes" id="UP000027192">
    <property type="component" value="Unassembled WGS sequence"/>
</dbReference>
<keyword evidence="1" id="KW-0812">Transmembrane</keyword>
<proteinExistence type="predicted"/>
<protein>
    <recommendedName>
        <fullName evidence="2">Type 4 secretion system PilS N-terminal domain-containing protein</fullName>
    </recommendedName>
</protein>
<dbReference type="Gene3D" id="3.30.1690.10">
    <property type="entry name" value="TcpA-like pilin"/>
    <property type="match status" value="1"/>
</dbReference>
<comment type="caution">
    <text evidence="3">The sequence shown here is derived from an EMBL/GenBank/DDBJ whole genome shotgun (WGS) entry which is preliminary data.</text>
</comment>
<feature type="transmembrane region" description="Helical" evidence="1">
    <location>
        <begin position="21"/>
        <end position="40"/>
    </location>
</feature>
<keyword evidence="4" id="KW-1185">Reference proteome</keyword>
<dbReference type="InterPro" id="IPR045584">
    <property type="entry name" value="Pilin-like"/>
</dbReference>
<dbReference type="RefSeq" id="WP_036756479.1">
    <property type="nucleotide sequence ID" value="NZ_JAGSGC010000004.1"/>
</dbReference>
<feature type="domain" description="Type 4 secretion system PilS N-terminal" evidence="2">
    <location>
        <begin position="46"/>
        <end position="169"/>
    </location>
</feature>
<evidence type="ECO:0000259" key="2">
    <source>
        <dbReference type="Pfam" id="PF08805"/>
    </source>
</evidence>
<dbReference type="OrthoDB" id="6877797at2"/>
<gene>
    <name evidence="3" type="ORF">EA58_19645</name>
</gene>